<gene>
    <name evidence="3" type="ORF">ACHAWO_013100</name>
</gene>
<protein>
    <submittedName>
        <fullName evidence="3">Uncharacterized protein</fullName>
    </submittedName>
</protein>
<feature type="region of interest" description="Disordered" evidence="1">
    <location>
        <begin position="51"/>
        <end position="70"/>
    </location>
</feature>
<dbReference type="Proteomes" id="UP001530400">
    <property type="component" value="Unassembled WGS sequence"/>
</dbReference>
<keyword evidence="2" id="KW-1133">Transmembrane helix</keyword>
<feature type="transmembrane region" description="Helical" evidence="2">
    <location>
        <begin position="20"/>
        <end position="40"/>
    </location>
</feature>
<proteinExistence type="predicted"/>
<accession>A0ABD3Q608</accession>
<sequence>MKLHECRRLLIHYAHHNPKSSTLALLAGTTLTFATFIFAVSARDERLAREHHAKLSSSSNSNNPDAHHKISLHEAQVQAMIENARNSSWRQNLENAVDAQERFVLPNRQQEKDVPEYVQRIDERSKEILTVQQERNDKEADEKSTRFWR</sequence>
<dbReference type="AlphaFoldDB" id="A0ABD3Q608"/>
<feature type="region of interest" description="Disordered" evidence="1">
    <location>
        <begin position="129"/>
        <end position="149"/>
    </location>
</feature>
<name>A0ABD3Q608_9STRA</name>
<feature type="compositionally biased region" description="Polar residues" evidence="1">
    <location>
        <begin position="55"/>
        <end position="64"/>
    </location>
</feature>
<feature type="compositionally biased region" description="Basic and acidic residues" evidence="1">
    <location>
        <begin position="134"/>
        <end position="149"/>
    </location>
</feature>
<dbReference type="EMBL" id="JALLPJ020000305">
    <property type="protein sequence ID" value="KAL3795969.1"/>
    <property type="molecule type" value="Genomic_DNA"/>
</dbReference>
<organism evidence="3 4">
    <name type="scientific">Cyclotella atomus</name>
    <dbReference type="NCBI Taxonomy" id="382360"/>
    <lineage>
        <taxon>Eukaryota</taxon>
        <taxon>Sar</taxon>
        <taxon>Stramenopiles</taxon>
        <taxon>Ochrophyta</taxon>
        <taxon>Bacillariophyta</taxon>
        <taxon>Coscinodiscophyceae</taxon>
        <taxon>Thalassiosirophycidae</taxon>
        <taxon>Stephanodiscales</taxon>
        <taxon>Stephanodiscaceae</taxon>
        <taxon>Cyclotella</taxon>
    </lineage>
</organism>
<keyword evidence="4" id="KW-1185">Reference proteome</keyword>
<evidence type="ECO:0000256" key="1">
    <source>
        <dbReference type="SAM" id="MobiDB-lite"/>
    </source>
</evidence>
<evidence type="ECO:0000313" key="3">
    <source>
        <dbReference type="EMBL" id="KAL3795969.1"/>
    </source>
</evidence>
<comment type="caution">
    <text evidence="3">The sequence shown here is derived from an EMBL/GenBank/DDBJ whole genome shotgun (WGS) entry which is preliminary data.</text>
</comment>
<evidence type="ECO:0000256" key="2">
    <source>
        <dbReference type="SAM" id="Phobius"/>
    </source>
</evidence>
<keyword evidence="2" id="KW-0812">Transmembrane</keyword>
<evidence type="ECO:0000313" key="4">
    <source>
        <dbReference type="Proteomes" id="UP001530400"/>
    </source>
</evidence>
<reference evidence="3 4" key="1">
    <citation type="submission" date="2024-10" db="EMBL/GenBank/DDBJ databases">
        <title>Updated reference genomes for cyclostephanoid diatoms.</title>
        <authorList>
            <person name="Roberts W.R."/>
            <person name="Alverson A.J."/>
        </authorList>
    </citation>
    <scope>NUCLEOTIDE SEQUENCE [LARGE SCALE GENOMIC DNA]</scope>
    <source>
        <strain evidence="3 4">AJA010-31</strain>
    </source>
</reference>
<keyword evidence="2" id="KW-0472">Membrane</keyword>